<dbReference type="PRINTS" id="PR00032">
    <property type="entry name" value="HTHARAC"/>
</dbReference>
<dbReference type="PANTHER" id="PTHR46796">
    <property type="entry name" value="HTH-TYPE TRANSCRIPTIONAL ACTIVATOR RHAS-RELATED"/>
    <property type="match status" value="1"/>
</dbReference>
<evidence type="ECO:0000256" key="1">
    <source>
        <dbReference type="ARBA" id="ARBA00023015"/>
    </source>
</evidence>
<feature type="domain" description="HTH araC/xylS-type" evidence="5">
    <location>
        <begin position="241"/>
        <end position="342"/>
    </location>
</feature>
<dbReference type="PROSITE" id="PS01124">
    <property type="entry name" value="HTH_ARAC_FAMILY_2"/>
    <property type="match status" value="1"/>
</dbReference>
<keyword evidence="3" id="KW-0804">Transcription</keyword>
<dbReference type="Pfam" id="PF14525">
    <property type="entry name" value="AraC_binding_2"/>
    <property type="match status" value="1"/>
</dbReference>
<accession>A0A5P2XL75</accession>
<dbReference type="AlphaFoldDB" id="A0A5P2XL75"/>
<dbReference type="InterPro" id="IPR009057">
    <property type="entry name" value="Homeodomain-like_sf"/>
</dbReference>
<dbReference type="GO" id="GO:0003700">
    <property type="term" value="F:DNA-binding transcription factor activity"/>
    <property type="evidence" value="ECO:0007669"/>
    <property type="project" value="InterPro"/>
</dbReference>
<sequence>MVGSSTVRRRGPRGKPNPPLRTKGQGRVRETTFTTEELPAGERFEGWYELASRVLIPTHVRRDDTTEFQASTLVRGSRALQLATGTVGAFSAERTEKLIRRSDPERYLLDVVRTGTGLVCQGSQEAYLNAGDLVLTDSSQPCRARHETGIHESLVVPKALLPFTAAQLAPLLARRLDGDTGIGAVLSRCLYELARPRTPARAADIERLLDPALELLTTLLAHELDSQGTLTPKSQQQALLARITSFVHQHLGDPGLCPRTVAHAHHISLRRLQQVLATSGLTPAALIRTERLHQCQRALTDPAQTDRTIQSIATRWGFTNHAHFTRLFRATYGMPPGEYRAAHGGLGRPRE</sequence>
<dbReference type="PANTHER" id="PTHR46796:SF6">
    <property type="entry name" value="ARAC SUBFAMILY"/>
    <property type="match status" value="1"/>
</dbReference>
<organism evidence="6 7">
    <name type="scientific">Streptomyces spectabilis</name>
    <dbReference type="NCBI Taxonomy" id="68270"/>
    <lineage>
        <taxon>Bacteria</taxon>
        <taxon>Bacillati</taxon>
        <taxon>Actinomycetota</taxon>
        <taxon>Actinomycetes</taxon>
        <taxon>Kitasatosporales</taxon>
        <taxon>Streptomycetaceae</taxon>
        <taxon>Streptomyces</taxon>
    </lineage>
</organism>
<evidence type="ECO:0000256" key="4">
    <source>
        <dbReference type="SAM" id="MobiDB-lite"/>
    </source>
</evidence>
<dbReference type="SUPFAM" id="SSF46689">
    <property type="entry name" value="Homeodomain-like"/>
    <property type="match status" value="1"/>
</dbReference>
<feature type="region of interest" description="Disordered" evidence="4">
    <location>
        <begin position="1"/>
        <end position="27"/>
    </location>
</feature>
<evidence type="ECO:0000259" key="5">
    <source>
        <dbReference type="PROSITE" id="PS01124"/>
    </source>
</evidence>
<dbReference type="InterPro" id="IPR050204">
    <property type="entry name" value="AraC_XylS_family_regulators"/>
</dbReference>
<name>A0A5P2XL75_STRST</name>
<evidence type="ECO:0000313" key="6">
    <source>
        <dbReference type="EMBL" id="QEV63202.1"/>
    </source>
</evidence>
<reference evidence="6 7" key="1">
    <citation type="submission" date="2017-09" db="EMBL/GenBank/DDBJ databases">
        <authorList>
            <person name="Lee N."/>
            <person name="Cho B.-K."/>
        </authorList>
    </citation>
    <scope>NUCLEOTIDE SEQUENCE [LARGE SCALE GENOMIC DNA]</scope>
    <source>
        <strain evidence="6 7">ATCC 27465</strain>
    </source>
</reference>
<keyword evidence="1" id="KW-0805">Transcription regulation</keyword>
<dbReference type="EMBL" id="CP023690">
    <property type="protein sequence ID" value="QEV63202.1"/>
    <property type="molecule type" value="Genomic_DNA"/>
</dbReference>
<dbReference type="SMART" id="SM00342">
    <property type="entry name" value="HTH_ARAC"/>
    <property type="match status" value="1"/>
</dbReference>
<dbReference type="GO" id="GO:0043565">
    <property type="term" value="F:sequence-specific DNA binding"/>
    <property type="evidence" value="ECO:0007669"/>
    <property type="project" value="InterPro"/>
</dbReference>
<dbReference type="InterPro" id="IPR018060">
    <property type="entry name" value="HTH_AraC"/>
</dbReference>
<proteinExistence type="predicted"/>
<evidence type="ECO:0000313" key="7">
    <source>
        <dbReference type="Proteomes" id="UP000326505"/>
    </source>
</evidence>
<dbReference type="Pfam" id="PF12833">
    <property type="entry name" value="HTH_18"/>
    <property type="match status" value="1"/>
</dbReference>
<dbReference type="InterPro" id="IPR020449">
    <property type="entry name" value="Tscrpt_reg_AraC-type_HTH"/>
</dbReference>
<dbReference type="Gene3D" id="1.10.10.60">
    <property type="entry name" value="Homeodomain-like"/>
    <property type="match status" value="1"/>
</dbReference>
<gene>
    <name evidence="6" type="ORF">CP982_34555</name>
</gene>
<dbReference type="OrthoDB" id="9799345at2"/>
<keyword evidence="2" id="KW-0238">DNA-binding</keyword>
<evidence type="ECO:0000256" key="2">
    <source>
        <dbReference type="ARBA" id="ARBA00023125"/>
    </source>
</evidence>
<dbReference type="Proteomes" id="UP000326505">
    <property type="component" value="Chromosome"/>
</dbReference>
<evidence type="ECO:0000256" key="3">
    <source>
        <dbReference type="ARBA" id="ARBA00023163"/>
    </source>
</evidence>
<dbReference type="KEGG" id="sspb:CP982_34555"/>
<dbReference type="InterPro" id="IPR035418">
    <property type="entry name" value="AraC-bd_2"/>
</dbReference>
<protein>
    <submittedName>
        <fullName evidence="6">Helix-turn-helix domain-containing protein</fullName>
    </submittedName>
</protein>